<feature type="transmembrane region" description="Helical" evidence="1">
    <location>
        <begin position="12"/>
        <end position="29"/>
    </location>
</feature>
<evidence type="ECO:0000256" key="1">
    <source>
        <dbReference type="SAM" id="Phobius"/>
    </source>
</evidence>
<protein>
    <submittedName>
        <fullName evidence="2">Uncharacterized protein</fullName>
    </submittedName>
</protein>
<dbReference type="EMBL" id="SJPS01000006">
    <property type="protein sequence ID" value="TWU23552.1"/>
    <property type="molecule type" value="Genomic_DNA"/>
</dbReference>
<evidence type="ECO:0000313" key="3">
    <source>
        <dbReference type="Proteomes" id="UP000318437"/>
    </source>
</evidence>
<dbReference type="OrthoDB" id="284920at2"/>
<keyword evidence="1" id="KW-0812">Transmembrane</keyword>
<reference evidence="2 3" key="1">
    <citation type="submission" date="2019-02" db="EMBL/GenBank/DDBJ databases">
        <title>Deep-cultivation of Planctomycetes and their phenomic and genomic characterization uncovers novel biology.</title>
        <authorList>
            <person name="Wiegand S."/>
            <person name="Jogler M."/>
            <person name="Boedeker C."/>
            <person name="Pinto D."/>
            <person name="Vollmers J."/>
            <person name="Rivas-Marin E."/>
            <person name="Kohn T."/>
            <person name="Peeters S.H."/>
            <person name="Heuer A."/>
            <person name="Rast P."/>
            <person name="Oberbeckmann S."/>
            <person name="Bunk B."/>
            <person name="Jeske O."/>
            <person name="Meyerdierks A."/>
            <person name="Storesund J.E."/>
            <person name="Kallscheuer N."/>
            <person name="Luecker S."/>
            <person name="Lage O.M."/>
            <person name="Pohl T."/>
            <person name="Merkel B.J."/>
            <person name="Hornburger P."/>
            <person name="Mueller R.-W."/>
            <person name="Bruemmer F."/>
            <person name="Labrenz M."/>
            <person name="Spormann A.M."/>
            <person name="Op Den Camp H."/>
            <person name="Overmann J."/>
            <person name="Amann R."/>
            <person name="Jetten M.S.M."/>
            <person name="Mascher T."/>
            <person name="Medema M.H."/>
            <person name="Devos D.P."/>
            <person name="Kaster A.-K."/>
            <person name="Ovreas L."/>
            <person name="Rohde M."/>
            <person name="Galperin M.Y."/>
            <person name="Jogler C."/>
        </authorList>
    </citation>
    <scope>NUCLEOTIDE SEQUENCE [LARGE SCALE GENOMIC DNA]</scope>
    <source>
        <strain evidence="2 3">Pla144</strain>
    </source>
</reference>
<proteinExistence type="predicted"/>
<sequence length="71" mass="8299">MPKQTGMKRLMAASGLIGFAWLLLLPWIAEQPGMKSHLDWLEAQQINPSAMYYTELDVMEKFHQQRRKISH</sequence>
<gene>
    <name evidence="2" type="ORF">Pla144_37270</name>
</gene>
<keyword evidence="3" id="KW-1185">Reference proteome</keyword>
<accession>A0A5C6CH86</accession>
<evidence type="ECO:0000313" key="2">
    <source>
        <dbReference type="EMBL" id="TWU23552.1"/>
    </source>
</evidence>
<keyword evidence="1" id="KW-1133">Transmembrane helix</keyword>
<dbReference type="AlphaFoldDB" id="A0A5C6CH86"/>
<organism evidence="2 3">
    <name type="scientific">Bythopirellula polymerisocia</name>
    <dbReference type="NCBI Taxonomy" id="2528003"/>
    <lineage>
        <taxon>Bacteria</taxon>
        <taxon>Pseudomonadati</taxon>
        <taxon>Planctomycetota</taxon>
        <taxon>Planctomycetia</taxon>
        <taxon>Pirellulales</taxon>
        <taxon>Lacipirellulaceae</taxon>
        <taxon>Bythopirellula</taxon>
    </lineage>
</organism>
<name>A0A5C6CH86_9BACT</name>
<dbReference type="Proteomes" id="UP000318437">
    <property type="component" value="Unassembled WGS sequence"/>
</dbReference>
<comment type="caution">
    <text evidence="2">The sequence shown here is derived from an EMBL/GenBank/DDBJ whole genome shotgun (WGS) entry which is preliminary data.</text>
</comment>
<keyword evidence="1" id="KW-0472">Membrane</keyword>
<dbReference type="RefSeq" id="WP_146452057.1">
    <property type="nucleotide sequence ID" value="NZ_SJPS01000006.1"/>
</dbReference>